<comment type="function">
    <text evidence="2">Catalyzes the epimerization of the C3' and C5'positions of dTDP-6-deoxy-D-xylo-4-hexulose, forming dTDP-6-deoxy-L-lyxo-4-hexulose.</text>
</comment>
<dbReference type="PANTHER" id="PTHR21047:SF2">
    <property type="entry name" value="THYMIDINE DIPHOSPHO-4-KETO-RHAMNOSE 3,5-EPIMERASE"/>
    <property type="match status" value="1"/>
</dbReference>
<evidence type="ECO:0000256" key="5">
    <source>
        <dbReference type="ARBA" id="ARBA00029758"/>
    </source>
</evidence>
<feature type="active site" description="Proton acceptor" evidence="8">
    <location>
        <position position="59"/>
    </location>
</feature>
<sequence>MSTPLDGLFEVEHTPINDARGSFTRLFCEQELAKIRQDLHFSQINWSYTKSLGTIRGMHCQKPPEAEAKLIRCLRGKVFDVAVDLRAHSSTFLQWHAVELSEESNTAVFIPEGFAHGFQTLSDDACLLYMHTKPWTQDKEFGVRYDDPLISIDWPLPVMHCSERDAKHPALDVNFQGLLL</sequence>
<dbReference type="EC" id="5.1.3.13" evidence="3"/>
<evidence type="ECO:0000256" key="7">
    <source>
        <dbReference type="ARBA" id="ARBA00033311"/>
    </source>
</evidence>
<evidence type="ECO:0000256" key="4">
    <source>
        <dbReference type="ARBA" id="ARBA00019595"/>
    </source>
</evidence>
<feature type="active site" description="Proton donor" evidence="8">
    <location>
        <position position="129"/>
    </location>
</feature>
<dbReference type="GO" id="GO:0019305">
    <property type="term" value="P:dTDP-rhamnose biosynthetic process"/>
    <property type="evidence" value="ECO:0007669"/>
    <property type="project" value="TreeGrafter"/>
</dbReference>
<evidence type="ECO:0000256" key="2">
    <source>
        <dbReference type="ARBA" id="ARBA00001997"/>
    </source>
</evidence>
<protein>
    <recommendedName>
        <fullName evidence="4">dTDP-4-dehydrorhamnose 3,5-epimerase</fullName>
        <ecNumber evidence="3">5.1.3.13</ecNumber>
    </recommendedName>
    <alternativeName>
        <fullName evidence="6">Thymidine diphospho-4-keto-rhamnose 3,5-epimerase</fullName>
    </alternativeName>
    <alternativeName>
        <fullName evidence="5">dTDP-4-keto-6-deoxyglucose 3,5-epimerase</fullName>
    </alternativeName>
    <alternativeName>
        <fullName evidence="7">dTDP-6-deoxy-D-xylo-4-hexulose 3,5-epimerase</fullName>
    </alternativeName>
</protein>
<dbReference type="AlphaFoldDB" id="A0AAJ2GZQ7"/>
<dbReference type="CDD" id="cd00438">
    <property type="entry name" value="cupin_RmlC"/>
    <property type="match status" value="1"/>
</dbReference>
<comment type="catalytic activity">
    <reaction evidence="1">
        <text>dTDP-4-dehydro-6-deoxy-alpha-D-glucose = dTDP-4-dehydro-beta-L-rhamnose</text>
        <dbReference type="Rhea" id="RHEA:16969"/>
        <dbReference type="ChEBI" id="CHEBI:57649"/>
        <dbReference type="ChEBI" id="CHEBI:62830"/>
        <dbReference type="EC" id="5.1.3.13"/>
    </reaction>
</comment>
<gene>
    <name evidence="10" type="primary">rfbC</name>
    <name evidence="10" type="ORF">RJJ65_35980</name>
</gene>
<evidence type="ECO:0000313" key="11">
    <source>
        <dbReference type="Proteomes" id="UP001268610"/>
    </source>
</evidence>
<reference evidence="10" key="1">
    <citation type="submission" date="2023-04" db="EMBL/GenBank/DDBJ databases">
        <title>Genomic characterization of faba bean (Vicia faba) microsymbionts in Mexican soils.</title>
        <authorList>
            <person name="Rivera Orduna F.N."/>
            <person name="Guevara-Luna J."/>
            <person name="Yan J."/>
            <person name="Arroyo-Herrera I."/>
            <person name="Li Y."/>
            <person name="Vasquez-Murrieta M.S."/>
            <person name="Wang E.T."/>
        </authorList>
    </citation>
    <scope>NUCLEOTIDE SEQUENCE</scope>
    <source>
        <strain evidence="10">CH26</strain>
    </source>
</reference>
<dbReference type="GO" id="GO:0000271">
    <property type="term" value="P:polysaccharide biosynthetic process"/>
    <property type="evidence" value="ECO:0007669"/>
    <property type="project" value="TreeGrafter"/>
</dbReference>
<dbReference type="EMBL" id="JAVLSF010000316">
    <property type="protein sequence ID" value="MDR9777936.1"/>
    <property type="molecule type" value="Genomic_DNA"/>
</dbReference>
<accession>A0AAJ2GZQ7</accession>
<dbReference type="Proteomes" id="UP001268610">
    <property type="component" value="Unassembled WGS sequence"/>
</dbReference>
<evidence type="ECO:0000256" key="3">
    <source>
        <dbReference type="ARBA" id="ARBA00012098"/>
    </source>
</evidence>
<proteinExistence type="predicted"/>
<evidence type="ECO:0000313" key="10">
    <source>
        <dbReference type="EMBL" id="MDR9777936.1"/>
    </source>
</evidence>
<dbReference type="InterPro" id="IPR000888">
    <property type="entry name" value="RmlC-like"/>
</dbReference>
<keyword evidence="10" id="KW-0413">Isomerase</keyword>
<dbReference type="GO" id="GO:0008830">
    <property type="term" value="F:dTDP-4-dehydrorhamnose 3,5-epimerase activity"/>
    <property type="evidence" value="ECO:0007669"/>
    <property type="project" value="UniProtKB-EC"/>
</dbReference>
<name>A0AAJ2GZQ7_9HYPH</name>
<dbReference type="PANTHER" id="PTHR21047">
    <property type="entry name" value="DTDP-6-DEOXY-D-GLUCOSE-3,5 EPIMERASE"/>
    <property type="match status" value="1"/>
</dbReference>
<evidence type="ECO:0000256" key="8">
    <source>
        <dbReference type="PIRSR" id="PIRSR600888-1"/>
    </source>
</evidence>
<dbReference type="Gene3D" id="2.60.120.10">
    <property type="entry name" value="Jelly Rolls"/>
    <property type="match status" value="1"/>
</dbReference>
<evidence type="ECO:0000256" key="1">
    <source>
        <dbReference type="ARBA" id="ARBA00001298"/>
    </source>
</evidence>
<dbReference type="Pfam" id="PF00908">
    <property type="entry name" value="dTDP_sugar_isom"/>
    <property type="match status" value="1"/>
</dbReference>
<dbReference type="GO" id="GO:0005829">
    <property type="term" value="C:cytosol"/>
    <property type="evidence" value="ECO:0007669"/>
    <property type="project" value="TreeGrafter"/>
</dbReference>
<dbReference type="SUPFAM" id="SSF51182">
    <property type="entry name" value="RmlC-like cupins"/>
    <property type="match status" value="1"/>
</dbReference>
<comment type="caution">
    <text evidence="10">The sequence shown here is derived from an EMBL/GenBank/DDBJ whole genome shotgun (WGS) entry which is preliminary data.</text>
</comment>
<feature type="site" description="Participates in a stacking interaction with the thymidine ring of dTDP-4-oxo-6-deoxyglucose" evidence="9">
    <location>
        <position position="135"/>
    </location>
</feature>
<dbReference type="InterPro" id="IPR014710">
    <property type="entry name" value="RmlC-like_jellyroll"/>
</dbReference>
<organism evidence="10 11">
    <name type="scientific">Rhizobium hidalgonense</name>
    <dbReference type="NCBI Taxonomy" id="1538159"/>
    <lineage>
        <taxon>Bacteria</taxon>
        <taxon>Pseudomonadati</taxon>
        <taxon>Pseudomonadota</taxon>
        <taxon>Alphaproteobacteria</taxon>
        <taxon>Hyphomicrobiales</taxon>
        <taxon>Rhizobiaceae</taxon>
        <taxon>Rhizobium/Agrobacterium group</taxon>
        <taxon>Rhizobium</taxon>
    </lineage>
</organism>
<evidence type="ECO:0000256" key="6">
    <source>
        <dbReference type="ARBA" id="ARBA00031424"/>
    </source>
</evidence>
<evidence type="ECO:0000256" key="9">
    <source>
        <dbReference type="PIRSR" id="PIRSR600888-3"/>
    </source>
</evidence>
<dbReference type="InterPro" id="IPR011051">
    <property type="entry name" value="RmlC_Cupin_sf"/>
</dbReference>